<dbReference type="GO" id="GO:0005524">
    <property type="term" value="F:ATP binding"/>
    <property type="evidence" value="ECO:0007669"/>
    <property type="project" value="UniProtKB-UniRule"/>
</dbReference>
<keyword evidence="8" id="KW-0812">Transmembrane</keyword>
<feature type="compositionally biased region" description="Polar residues" evidence="7">
    <location>
        <begin position="201"/>
        <end position="214"/>
    </location>
</feature>
<evidence type="ECO:0000256" key="3">
    <source>
        <dbReference type="ARBA" id="ARBA00022741"/>
    </source>
</evidence>
<evidence type="ECO:0000256" key="7">
    <source>
        <dbReference type="SAM" id="MobiDB-lite"/>
    </source>
</evidence>
<feature type="region of interest" description="Disordered" evidence="7">
    <location>
        <begin position="99"/>
        <end position="540"/>
    </location>
</feature>
<dbReference type="CDD" id="cd14066">
    <property type="entry name" value="STKc_IRAK"/>
    <property type="match status" value="1"/>
</dbReference>
<feature type="compositionally biased region" description="Pro residues" evidence="7">
    <location>
        <begin position="356"/>
        <end position="366"/>
    </location>
</feature>
<keyword evidence="4" id="KW-0418">Kinase</keyword>
<feature type="compositionally biased region" description="Low complexity" evidence="7">
    <location>
        <begin position="216"/>
        <end position="228"/>
    </location>
</feature>
<keyword evidence="8" id="KW-0472">Membrane</keyword>
<feature type="compositionally biased region" description="Basic residues" evidence="7">
    <location>
        <begin position="432"/>
        <end position="442"/>
    </location>
</feature>
<dbReference type="PROSITE" id="PS50011">
    <property type="entry name" value="PROTEIN_KINASE_DOM"/>
    <property type="match status" value="1"/>
</dbReference>
<feature type="region of interest" description="Disordered" evidence="7">
    <location>
        <begin position="37"/>
        <end position="69"/>
    </location>
</feature>
<dbReference type="PROSITE" id="PS00108">
    <property type="entry name" value="PROTEIN_KINASE_ST"/>
    <property type="match status" value="1"/>
</dbReference>
<feature type="compositionally biased region" description="Low complexity" evidence="7">
    <location>
        <begin position="443"/>
        <end position="464"/>
    </location>
</feature>
<dbReference type="GO" id="GO:0004674">
    <property type="term" value="F:protein serine/threonine kinase activity"/>
    <property type="evidence" value="ECO:0007669"/>
    <property type="project" value="UniProtKB-KW"/>
</dbReference>
<dbReference type="SUPFAM" id="SSF56112">
    <property type="entry name" value="Protein kinase-like (PK-like)"/>
    <property type="match status" value="1"/>
</dbReference>
<evidence type="ECO:0000256" key="5">
    <source>
        <dbReference type="ARBA" id="ARBA00022840"/>
    </source>
</evidence>
<feature type="compositionally biased region" description="Pro residues" evidence="7">
    <location>
        <begin position="465"/>
        <end position="488"/>
    </location>
</feature>
<evidence type="ECO:0000256" key="9">
    <source>
        <dbReference type="SAM" id="SignalP"/>
    </source>
</evidence>
<feature type="domain" description="Protein kinase" evidence="10">
    <location>
        <begin position="835"/>
        <end position="1111"/>
    </location>
</feature>
<dbReference type="Gene3D" id="3.30.200.20">
    <property type="entry name" value="Phosphorylase Kinase, domain 1"/>
    <property type="match status" value="1"/>
</dbReference>
<gene>
    <name evidence="11" type="ORF">Scep_024736</name>
</gene>
<proteinExistence type="predicted"/>
<feature type="region of interest" description="Disordered" evidence="7">
    <location>
        <begin position="1123"/>
        <end position="1152"/>
    </location>
</feature>
<dbReference type="Gene3D" id="1.10.510.10">
    <property type="entry name" value="Transferase(Phosphotransferase) domain 1"/>
    <property type="match status" value="1"/>
</dbReference>
<feature type="signal peptide" evidence="9">
    <location>
        <begin position="1"/>
        <end position="21"/>
    </location>
</feature>
<dbReference type="FunFam" id="1.10.510.10:FF:000051">
    <property type="entry name" value="Receptor-like serine/threonine-protein kinase ALE2"/>
    <property type="match status" value="1"/>
</dbReference>
<accession>A0AAP0EYD8</accession>
<dbReference type="InterPro" id="IPR011009">
    <property type="entry name" value="Kinase-like_dom_sf"/>
</dbReference>
<feature type="compositionally biased region" description="Basic and acidic residues" evidence="7">
    <location>
        <begin position="39"/>
        <end position="53"/>
    </location>
</feature>
<keyword evidence="1" id="KW-0723">Serine/threonine-protein kinase</keyword>
<feature type="chain" id="PRO_5043002226" description="Protein kinase domain-containing protein" evidence="9">
    <location>
        <begin position="22"/>
        <end position="1232"/>
    </location>
</feature>
<dbReference type="AlphaFoldDB" id="A0AAP0EYD8"/>
<keyword evidence="8" id="KW-1133">Transmembrane helix</keyword>
<dbReference type="InterPro" id="IPR057597">
    <property type="entry name" value="ALE2_N"/>
</dbReference>
<evidence type="ECO:0000313" key="11">
    <source>
        <dbReference type="EMBL" id="KAK9101306.1"/>
    </source>
</evidence>
<evidence type="ECO:0000259" key="10">
    <source>
        <dbReference type="PROSITE" id="PS50011"/>
    </source>
</evidence>
<dbReference type="Pfam" id="PF23180">
    <property type="entry name" value="ALE2_N"/>
    <property type="match status" value="1"/>
</dbReference>
<dbReference type="InterPro" id="IPR000719">
    <property type="entry name" value="Prot_kinase_dom"/>
</dbReference>
<dbReference type="InterPro" id="IPR001245">
    <property type="entry name" value="Ser-Thr/Tyr_kinase_cat_dom"/>
</dbReference>
<evidence type="ECO:0000256" key="1">
    <source>
        <dbReference type="ARBA" id="ARBA00022527"/>
    </source>
</evidence>
<feature type="binding site" evidence="6">
    <location>
        <position position="863"/>
    </location>
    <ligand>
        <name>ATP</name>
        <dbReference type="ChEBI" id="CHEBI:30616"/>
    </ligand>
</feature>
<keyword evidence="9" id="KW-0732">Signal</keyword>
<evidence type="ECO:0000256" key="6">
    <source>
        <dbReference type="PROSITE-ProRule" id="PRU10141"/>
    </source>
</evidence>
<feature type="compositionally biased region" description="Pro residues" evidence="7">
    <location>
        <begin position="309"/>
        <end position="319"/>
    </location>
</feature>
<evidence type="ECO:0000256" key="2">
    <source>
        <dbReference type="ARBA" id="ARBA00022679"/>
    </source>
</evidence>
<keyword evidence="12" id="KW-1185">Reference proteome</keyword>
<protein>
    <recommendedName>
        <fullName evidence="10">Protein kinase domain-containing protein</fullName>
    </recommendedName>
</protein>
<dbReference type="Pfam" id="PF07714">
    <property type="entry name" value="PK_Tyr_Ser-Thr"/>
    <property type="match status" value="1"/>
</dbReference>
<dbReference type="InterPro" id="IPR017441">
    <property type="entry name" value="Protein_kinase_ATP_BS"/>
</dbReference>
<dbReference type="PROSITE" id="PS00107">
    <property type="entry name" value="PROTEIN_KINASE_ATP"/>
    <property type="match status" value="1"/>
</dbReference>
<dbReference type="FunFam" id="3.30.200.20:FF:000146">
    <property type="entry name" value="receptor-like serine/threonine-protein kinase ALE2"/>
    <property type="match status" value="1"/>
</dbReference>
<dbReference type="Proteomes" id="UP001419268">
    <property type="component" value="Unassembled WGS sequence"/>
</dbReference>
<keyword evidence="2" id="KW-0808">Transferase</keyword>
<evidence type="ECO:0000313" key="12">
    <source>
        <dbReference type="Proteomes" id="UP001419268"/>
    </source>
</evidence>
<dbReference type="EMBL" id="JBBNAG010000010">
    <property type="protein sequence ID" value="KAK9101306.1"/>
    <property type="molecule type" value="Genomic_DNA"/>
</dbReference>
<name>A0AAP0EYD8_9MAGN</name>
<sequence>MGMQVFLVIVWICICASAIHGSKGYIIDRSPAYSPTHPYKNERKSDFSYHEKTTTSSISSSPPLADDSSVSEVNQMAVKSMTSMPPTFSPPHDLVIPSMTSQGLSPHVAPSISHGSSQGPVKSLPSMAPFLSPPSDVATPPKASQVLPPHMLPNISHSTSPATSEEPVKSMPSIPPAVSPPSNVEAPPKAGQGLPHILPNISHSMAPDTNQEPVKSTPSISPTMSPPSNIATPPESSQVLPPHLLPNISRSTKPNDTQSPVKSLPPIPSIVSPPSNLAPPPKTIQGLPPHMLPNISHSASPNTSQEPIRPMPSIPPTVSPPSNVAMPPKTSQGFPPHMLPNSSHSMAPDTSREPVKPTPSFPPTVSPPRNVATPPKTSRELPPHMLPNVSHGTAPDISPAARPLLPGASPVVSPMPQKGIEPGHNALPPNKRIPKQLPRKWFHSPASSPSASSNDHSSAVVSSPAPGPSYPLPRPNFVPRAPSEPPTRGPGKSRQMHHNPPTAEDGPSASPPSSFPSIGSSVSPVASPPSAVPSGETRNCSSLTCTEPLTNRPPGAPCGCVVPMRVGLQLSVALYTFFPLVSELAKEIASGVFMKQSQVRITGANAASLELDKTVVFIDLVPLGDNFDASLALLTYNRFWHKQVIIQRSFFGEYQVLYVNYSGLPPSPPSAPLSVSTIDGGPHFGKDNSATMLHPLGVDVKKNQKDGLNGSMIAVIVLSSSIALGLCIGVAWLLLLKGAKGNADRNGCLPKLTSPTSGPSSVKPTGTKKYYLPAGGFSKNGMKLATGSMAGGVGSKTFESGPSSAAASFSSSIAAYAGTAKTFTLGEMERATNNFDSLTILGEGGFGRVYRGVLDDGTKVAIKVLKRDDHQGGREFMAEVEMLSRLHHRNLVKLIGICIEGHARCLVYELIPNDSLESHLHGVDKGTAPLDWGARMKIALGAARGLAYLHEDSSPRVIHRDFKASNILLEDDYTPKVSDFGLARAALDEESKHISTRVMGTFGYVAPEYAMTGHLLVKSDVYSYGVVLLELLTGRKPVDMSQPPGQENLVAWARPLLTSKEGLEMIIDPSLGSGFPFDCVAKVAAIASMCVQPEVSHRPFMGEVVQALKLVCEECEETRELGSECFSQDDSSPIDKDSKVATTSGHTAEQSGAHHPMLNYFTLDNQRALSASDIFNRSATFGRQTSGSFRRHSSSGPLSSWRSKQIWDRIRGTSRGSVSEHGFAFKFWPRSH</sequence>
<feature type="compositionally biased region" description="Polar residues" evidence="7">
    <location>
        <begin position="229"/>
        <end position="239"/>
    </location>
</feature>
<feature type="compositionally biased region" description="Polar residues" evidence="7">
    <location>
        <begin position="295"/>
        <end position="306"/>
    </location>
</feature>
<feature type="compositionally biased region" description="Polar residues" evidence="7">
    <location>
        <begin position="1140"/>
        <end position="1150"/>
    </location>
</feature>
<comment type="caution">
    <text evidence="11">The sequence shown here is derived from an EMBL/GenBank/DDBJ whole genome shotgun (WGS) entry which is preliminary data.</text>
</comment>
<organism evidence="11 12">
    <name type="scientific">Stephania cephalantha</name>
    <dbReference type="NCBI Taxonomy" id="152367"/>
    <lineage>
        <taxon>Eukaryota</taxon>
        <taxon>Viridiplantae</taxon>
        <taxon>Streptophyta</taxon>
        <taxon>Embryophyta</taxon>
        <taxon>Tracheophyta</taxon>
        <taxon>Spermatophyta</taxon>
        <taxon>Magnoliopsida</taxon>
        <taxon>Ranunculales</taxon>
        <taxon>Menispermaceae</taxon>
        <taxon>Menispermoideae</taxon>
        <taxon>Cissampelideae</taxon>
        <taxon>Stephania</taxon>
    </lineage>
</organism>
<evidence type="ECO:0000256" key="4">
    <source>
        <dbReference type="ARBA" id="ARBA00022777"/>
    </source>
</evidence>
<reference evidence="11 12" key="1">
    <citation type="submission" date="2024-01" db="EMBL/GenBank/DDBJ databases">
        <title>Genome assemblies of Stephania.</title>
        <authorList>
            <person name="Yang L."/>
        </authorList>
    </citation>
    <scope>NUCLEOTIDE SEQUENCE [LARGE SCALE GENOMIC DNA]</scope>
    <source>
        <strain evidence="11">JXDWG</strain>
        <tissue evidence="11">Leaf</tissue>
    </source>
</reference>
<keyword evidence="3 6" id="KW-0547">Nucleotide-binding</keyword>
<dbReference type="PANTHER" id="PTHR47989:SF45">
    <property type="entry name" value="OS01G0709500 PROTEIN"/>
    <property type="match status" value="1"/>
</dbReference>
<dbReference type="PANTHER" id="PTHR47989">
    <property type="entry name" value="OS01G0750732 PROTEIN"/>
    <property type="match status" value="1"/>
</dbReference>
<feature type="compositionally biased region" description="Polar residues" evidence="7">
    <location>
        <begin position="248"/>
        <end position="258"/>
    </location>
</feature>
<feature type="compositionally biased region" description="Low complexity" evidence="7">
    <location>
        <begin position="56"/>
        <end position="69"/>
    </location>
</feature>
<evidence type="ECO:0000256" key="8">
    <source>
        <dbReference type="SAM" id="Phobius"/>
    </source>
</evidence>
<dbReference type="InterPro" id="IPR008271">
    <property type="entry name" value="Ser/Thr_kinase_AS"/>
</dbReference>
<keyword evidence="5 6" id="KW-0067">ATP-binding</keyword>
<feature type="compositionally biased region" description="Low complexity" evidence="7">
    <location>
        <begin position="515"/>
        <end position="525"/>
    </location>
</feature>
<feature type="transmembrane region" description="Helical" evidence="8">
    <location>
        <begin position="712"/>
        <end position="735"/>
    </location>
</feature>